<protein>
    <submittedName>
        <fullName evidence="1">Uncharacterized protein</fullName>
    </submittedName>
</protein>
<accession>A0A178HS78</accession>
<evidence type="ECO:0000313" key="1">
    <source>
        <dbReference type="EMBL" id="OAM74876.1"/>
    </source>
</evidence>
<dbReference type="AlphaFoldDB" id="A0A178HS78"/>
<sequence>MEERTLTKEHAAVVFGRPDELESAIGLSETHAKQIGAIAVFAGNTEFRLEQAIWRLQAHKPAGVRHATDAKPVGELITMLEAEGVGLVNPELRKLVADWCAGAKIAFEFRHSIAHGVALKLETNINFERNRSWFGEVRKRPAASLWGDTNSFENIRLTFAILLRVIIGLGNSKRPLETCTASDWLRATSWARGVMEEMNSGHGPWFEKY</sequence>
<comment type="caution">
    <text evidence="1">The sequence shown here is derived from an EMBL/GenBank/DDBJ whole genome shotgun (WGS) entry which is preliminary data.</text>
</comment>
<dbReference type="EMBL" id="LVVY01000117">
    <property type="protein sequence ID" value="OAM74876.1"/>
    <property type="molecule type" value="Genomic_DNA"/>
</dbReference>
<organism evidence="1 2">
    <name type="scientific">Devosia elaeis</name>
    <dbReference type="NCBI Taxonomy" id="1770058"/>
    <lineage>
        <taxon>Bacteria</taxon>
        <taxon>Pseudomonadati</taxon>
        <taxon>Pseudomonadota</taxon>
        <taxon>Alphaproteobacteria</taxon>
        <taxon>Hyphomicrobiales</taxon>
        <taxon>Devosiaceae</taxon>
        <taxon>Devosia</taxon>
    </lineage>
</organism>
<reference evidence="1 2" key="1">
    <citation type="submission" date="2016-03" db="EMBL/GenBank/DDBJ databases">
        <title>Genome sequencing of Devosia sp. S37.</title>
        <authorList>
            <person name="Mohd Nor M."/>
        </authorList>
    </citation>
    <scope>NUCLEOTIDE SEQUENCE [LARGE SCALE GENOMIC DNA]</scope>
    <source>
        <strain evidence="1 2">S37</strain>
    </source>
</reference>
<proteinExistence type="predicted"/>
<evidence type="ECO:0000313" key="2">
    <source>
        <dbReference type="Proteomes" id="UP000078389"/>
    </source>
</evidence>
<keyword evidence="2" id="KW-1185">Reference proteome</keyword>
<name>A0A178HS78_9HYPH</name>
<gene>
    <name evidence="1" type="ORF">A3840_15275</name>
</gene>
<dbReference type="Proteomes" id="UP000078389">
    <property type="component" value="Unassembled WGS sequence"/>
</dbReference>